<name>A0A6A6CPH9_ZASCE</name>
<proteinExistence type="predicted"/>
<reference evidence="1" key="1">
    <citation type="journal article" date="2020" name="Stud. Mycol.">
        <title>101 Dothideomycetes genomes: a test case for predicting lifestyles and emergence of pathogens.</title>
        <authorList>
            <person name="Haridas S."/>
            <person name="Albert R."/>
            <person name="Binder M."/>
            <person name="Bloem J."/>
            <person name="Labutti K."/>
            <person name="Salamov A."/>
            <person name="Andreopoulos B."/>
            <person name="Baker S."/>
            <person name="Barry K."/>
            <person name="Bills G."/>
            <person name="Bluhm B."/>
            <person name="Cannon C."/>
            <person name="Castanera R."/>
            <person name="Culley D."/>
            <person name="Daum C."/>
            <person name="Ezra D."/>
            <person name="Gonzalez J."/>
            <person name="Henrissat B."/>
            <person name="Kuo A."/>
            <person name="Liang C."/>
            <person name="Lipzen A."/>
            <person name="Lutzoni F."/>
            <person name="Magnuson J."/>
            <person name="Mondo S."/>
            <person name="Nolan M."/>
            <person name="Ohm R."/>
            <person name="Pangilinan J."/>
            <person name="Park H.-J."/>
            <person name="Ramirez L."/>
            <person name="Alfaro M."/>
            <person name="Sun H."/>
            <person name="Tritt A."/>
            <person name="Yoshinaga Y."/>
            <person name="Zwiers L.-H."/>
            <person name="Turgeon B."/>
            <person name="Goodwin S."/>
            <person name="Spatafora J."/>
            <person name="Crous P."/>
            <person name="Grigoriev I."/>
        </authorList>
    </citation>
    <scope>NUCLEOTIDE SEQUENCE</scope>
    <source>
        <strain evidence="1">ATCC 36951</strain>
    </source>
</reference>
<dbReference type="EMBL" id="ML993593">
    <property type="protein sequence ID" value="KAF2167366.1"/>
    <property type="molecule type" value="Genomic_DNA"/>
</dbReference>
<dbReference type="AlphaFoldDB" id="A0A6A6CPH9"/>
<dbReference type="GeneID" id="54559490"/>
<evidence type="ECO:0000313" key="1">
    <source>
        <dbReference type="EMBL" id="KAF2167366.1"/>
    </source>
</evidence>
<dbReference type="OrthoDB" id="3650127at2759"/>
<gene>
    <name evidence="1" type="ORF">M409DRAFT_22177</name>
</gene>
<organism evidence="1 2">
    <name type="scientific">Zasmidium cellare ATCC 36951</name>
    <dbReference type="NCBI Taxonomy" id="1080233"/>
    <lineage>
        <taxon>Eukaryota</taxon>
        <taxon>Fungi</taxon>
        <taxon>Dikarya</taxon>
        <taxon>Ascomycota</taxon>
        <taxon>Pezizomycotina</taxon>
        <taxon>Dothideomycetes</taxon>
        <taxon>Dothideomycetidae</taxon>
        <taxon>Mycosphaerellales</taxon>
        <taxon>Mycosphaerellaceae</taxon>
        <taxon>Zasmidium</taxon>
    </lineage>
</organism>
<protein>
    <submittedName>
        <fullName evidence="1">Uncharacterized protein</fullName>
    </submittedName>
</protein>
<sequence length="268" mass="30298">MATCDICGQQVRHRSLKGHQTSQACKAAAERQYSPATESVEQCQVQVAHAVFDDYVSISAKLHDILDCVQLSGWLFATIQPWGRGQQSVDEWLFRRPAVQSYDIRKLKDLVFQALRKAASYPYSGWDQSLFDAIIVLAMSITFVDGWILTAAHQDVILRLACAHLCTRASTREEWIGRTPCDAFSHVIFKTVKESERWKCEQIMHQGIVMLRSSTYDYLAKLSKDFSETPSRSAIYHHANTLRAEEFAADYGYHVIRISEIAGSVDGS</sequence>
<keyword evidence="2" id="KW-1185">Reference proteome</keyword>
<accession>A0A6A6CPH9</accession>
<dbReference type="Proteomes" id="UP000799537">
    <property type="component" value="Unassembled WGS sequence"/>
</dbReference>
<evidence type="ECO:0000313" key="2">
    <source>
        <dbReference type="Proteomes" id="UP000799537"/>
    </source>
</evidence>
<dbReference type="RefSeq" id="XP_033668255.1">
    <property type="nucleotide sequence ID" value="XM_033806218.1"/>
</dbReference>